<feature type="transmembrane region" description="Helical" evidence="8">
    <location>
        <begin position="234"/>
        <end position="256"/>
    </location>
</feature>
<organism evidence="10 11">
    <name type="scientific">Cupriavidus respiraculi</name>
    <dbReference type="NCBI Taxonomy" id="195930"/>
    <lineage>
        <taxon>Bacteria</taxon>
        <taxon>Pseudomonadati</taxon>
        <taxon>Pseudomonadota</taxon>
        <taxon>Betaproteobacteria</taxon>
        <taxon>Burkholderiales</taxon>
        <taxon>Burkholderiaceae</taxon>
        <taxon>Cupriavidus</taxon>
    </lineage>
</organism>
<evidence type="ECO:0000313" key="10">
    <source>
        <dbReference type="EMBL" id="CAG9171400.1"/>
    </source>
</evidence>
<feature type="domain" description="NADH:quinone oxidoreductase/Mrp antiporter transmembrane" evidence="9">
    <location>
        <begin position="121"/>
        <end position="382"/>
    </location>
</feature>
<keyword evidence="3" id="KW-1003">Cell membrane</keyword>
<feature type="transmembrane region" description="Helical" evidence="8">
    <location>
        <begin position="6"/>
        <end position="24"/>
    </location>
</feature>
<evidence type="ECO:0000256" key="4">
    <source>
        <dbReference type="ARBA" id="ARBA00022692"/>
    </source>
</evidence>
<feature type="transmembrane region" description="Helical" evidence="8">
    <location>
        <begin position="155"/>
        <end position="179"/>
    </location>
</feature>
<proteinExistence type="inferred from homology"/>
<dbReference type="EMBL" id="CAJZAH010000002">
    <property type="protein sequence ID" value="CAG9171400.1"/>
    <property type="molecule type" value="Genomic_DNA"/>
</dbReference>
<feature type="transmembrane region" description="Helical" evidence="8">
    <location>
        <begin position="268"/>
        <end position="289"/>
    </location>
</feature>
<feature type="transmembrane region" description="Helical" evidence="8">
    <location>
        <begin position="530"/>
        <end position="549"/>
    </location>
</feature>
<keyword evidence="11" id="KW-1185">Reference proteome</keyword>
<evidence type="ECO:0000256" key="3">
    <source>
        <dbReference type="ARBA" id="ARBA00022475"/>
    </source>
</evidence>
<evidence type="ECO:0000256" key="5">
    <source>
        <dbReference type="ARBA" id="ARBA00022989"/>
    </source>
</evidence>
<dbReference type="InterPro" id="IPR001750">
    <property type="entry name" value="ND/Mrp_TM"/>
</dbReference>
<keyword evidence="6 8" id="KW-0472">Membrane</keyword>
<evidence type="ECO:0000256" key="6">
    <source>
        <dbReference type="ARBA" id="ARBA00023136"/>
    </source>
</evidence>
<comment type="caution">
    <text evidence="10">The sequence shown here is derived from an EMBL/GenBank/DDBJ whole genome shotgun (WGS) entry which is preliminary data.</text>
</comment>
<feature type="transmembrane region" description="Helical" evidence="8">
    <location>
        <begin position="462"/>
        <end position="488"/>
    </location>
</feature>
<name>A0ABM8WV53_9BURK</name>
<evidence type="ECO:0000256" key="8">
    <source>
        <dbReference type="SAM" id="Phobius"/>
    </source>
</evidence>
<dbReference type="Pfam" id="PF00361">
    <property type="entry name" value="Proton_antipo_M"/>
    <property type="match status" value="1"/>
</dbReference>
<sequence>MSTPALLIALAIGVPLALLLAAAVSPRLRARMPPWLPIAPLPALFAAMAGGDGAVLAVGNARFALRFGLDAPGAMLLGAAALLWIGSGAVAAWQARTGRRGGAFVVCWLMALTGCVGVFLAADVVGFYFLLAVSSVGGTGLVLQGEGREAARAAATYLGVALVAEAVLLPGLILLALLAPDSLRITDGMAALKALGARDAHPLRDAIVVLLAAGLAMKAGVVPSHFWMPLAYGAAPFAAAAVMSGAIVKAAVLALIRFLPLGTPLPQIGMPLAALGLAGAFYGVAVGIAQTRCGHILAYSSVSQMGLLAAILGMGLASGDGATGLAAAFYATHHLLVKGALFLAVGVVAHTGARHLRWTLLPVAIVALGLGGLPLTGGALAKHAAKDLLGGGLVGTMATLSSVASTVLMVHFLWRLRGETAADPDARAPLVLTAAWLAMAAASLAAPWALYLAIPRGAMPSALTAAALAGALWPVLLGVVVAAALYLFARRLPRIPPGDIAIALAGAKGRALVDALGAGCGGVDLFARRWTVAALAFVLVTLVLAAALVPSG</sequence>
<feature type="transmembrane region" description="Helical" evidence="8">
    <location>
        <begin position="103"/>
        <end position="121"/>
    </location>
</feature>
<evidence type="ECO:0000256" key="7">
    <source>
        <dbReference type="RuleBase" id="RU000320"/>
    </source>
</evidence>
<comment type="similarity">
    <text evidence="2">Belongs to the CPA3 antiporters (TC 2.A.63) subunit D family.</text>
</comment>
<reference evidence="10 11" key="1">
    <citation type="submission" date="2021-08" db="EMBL/GenBank/DDBJ databases">
        <authorList>
            <person name="Peeters C."/>
        </authorList>
    </citation>
    <scope>NUCLEOTIDE SEQUENCE [LARGE SCALE GENOMIC DNA]</scope>
    <source>
        <strain evidence="10 11">LMG 21510</strain>
    </source>
</reference>
<dbReference type="PANTHER" id="PTHR42703:SF1">
    <property type="entry name" value="NA(+)_H(+) ANTIPORTER SUBUNIT D1"/>
    <property type="match status" value="1"/>
</dbReference>
<comment type="subcellular location">
    <subcellularLocation>
        <location evidence="1">Cell membrane</location>
        <topology evidence="1">Multi-pass membrane protein</topology>
    </subcellularLocation>
    <subcellularLocation>
        <location evidence="7">Membrane</location>
        <topology evidence="7">Multi-pass membrane protein</topology>
    </subcellularLocation>
</comment>
<feature type="transmembrane region" description="Helical" evidence="8">
    <location>
        <begin position="360"/>
        <end position="381"/>
    </location>
</feature>
<keyword evidence="4 7" id="KW-0812">Transmembrane</keyword>
<feature type="transmembrane region" description="Helical" evidence="8">
    <location>
        <begin position="71"/>
        <end position="91"/>
    </location>
</feature>
<feature type="transmembrane region" description="Helical" evidence="8">
    <location>
        <begin position="296"/>
        <end position="316"/>
    </location>
</feature>
<dbReference type="InterPro" id="IPR050586">
    <property type="entry name" value="CPA3_Na-H_Antiporter_D"/>
</dbReference>
<evidence type="ECO:0000256" key="2">
    <source>
        <dbReference type="ARBA" id="ARBA00005346"/>
    </source>
</evidence>
<feature type="transmembrane region" description="Helical" evidence="8">
    <location>
        <begin position="393"/>
        <end position="414"/>
    </location>
</feature>
<dbReference type="PANTHER" id="PTHR42703">
    <property type="entry name" value="NADH DEHYDROGENASE"/>
    <property type="match status" value="1"/>
</dbReference>
<protein>
    <submittedName>
        <fullName evidence="10">NAD(P)H-quinone oxidoreductase subunit 2, chloroplastic</fullName>
    </submittedName>
</protein>
<evidence type="ECO:0000256" key="1">
    <source>
        <dbReference type="ARBA" id="ARBA00004651"/>
    </source>
</evidence>
<accession>A0ABM8WV53</accession>
<evidence type="ECO:0000259" key="9">
    <source>
        <dbReference type="Pfam" id="PF00361"/>
    </source>
</evidence>
<feature type="transmembrane region" description="Helical" evidence="8">
    <location>
        <begin position="36"/>
        <end position="59"/>
    </location>
</feature>
<feature type="transmembrane region" description="Helical" evidence="8">
    <location>
        <begin position="206"/>
        <end position="227"/>
    </location>
</feature>
<feature type="transmembrane region" description="Helical" evidence="8">
    <location>
        <begin position="328"/>
        <end position="348"/>
    </location>
</feature>
<feature type="transmembrane region" description="Helical" evidence="8">
    <location>
        <begin position="127"/>
        <end position="143"/>
    </location>
</feature>
<feature type="transmembrane region" description="Helical" evidence="8">
    <location>
        <begin position="426"/>
        <end position="450"/>
    </location>
</feature>
<keyword evidence="5 8" id="KW-1133">Transmembrane helix</keyword>
<gene>
    <name evidence="10" type="primary">ndhB_2</name>
    <name evidence="10" type="ORF">LMG21510_01642</name>
</gene>
<dbReference type="RefSeq" id="WP_224041052.1">
    <property type="nucleotide sequence ID" value="NZ_CAJZAH010000002.1"/>
</dbReference>
<dbReference type="Proteomes" id="UP000721236">
    <property type="component" value="Unassembled WGS sequence"/>
</dbReference>
<evidence type="ECO:0000313" key="11">
    <source>
        <dbReference type="Proteomes" id="UP000721236"/>
    </source>
</evidence>